<reference evidence="3" key="1">
    <citation type="submission" date="2007-02" db="EMBL/GenBank/DDBJ databases">
        <title>Complete sequence of Pyrobaculum calidifontis JCM 11548.</title>
        <authorList>
            <consortium name="US DOE Joint Genome Institute"/>
            <person name="Copeland A."/>
            <person name="Lucas S."/>
            <person name="Lapidus A."/>
            <person name="Barry K."/>
            <person name="Glavina del Rio T."/>
            <person name="Dalin E."/>
            <person name="Tice H."/>
            <person name="Pitluck S."/>
            <person name="Chain P."/>
            <person name="Malfatti S."/>
            <person name="Shin M."/>
            <person name="Vergez L."/>
            <person name="Schmutz J."/>
            <person name="Larimer F."/>
            <person name="Land M."/>
            <person name="Hauser L."/>
            <person name="Kyrpides N."/>
            <person name="Mikhailova N."/>
            <person name="Cozen A.E."/>
            <person name="Fitz-Gibbon S.T."/>
            <person name="House C.H."/>
            <person name="Saltikov C."/>
            <person name="Lowe T.M."/>
            <person name="Richardson P."/>
        </authorList>
    </citation>
    <scope>NUCLEOTIDE SEQUENCE [LARGE SCALE GENOMIC DNA]</scope>
    <source>
        <strain evidence="3">JCM 11548</strain>
    </source>
</reference>
<dbReference type="InterPro" id="IPR011579">
    <property type="entry name" value="ATPase_dom"/>
</dbReference>
<gene>
    <name evidence="3" type="ordered locus">Pcal_0466</name>
</gene>
<name>A3MTD0_PYRCJ</name>
<feature type="domain" description="ATPase" evidence="2">
    <location>
        <begin position="6"/>
        <end position="144"/>
    </location>
</feature>
<dbReference type="AlphaFoldDB" id="A3MTD0"/>
<dbReference type="KEGG" id="pcl:Pcal_0466"/>
<dbReference type="Proteomes" id="UP000001431">
    <property type="component" value="Chromosome"/>
</dbReference>
<feature type="region of interest" description="Disordered" evidence="1">
    <location>
        <begin position="139"/>
        <end position="165"/>
    </location>
</feature>
<evidence type="ECO:0000259" key="2">
    <source>
        <dbReference type="Pfam" id="PF01637"/>
    </source>
</evidence>
<dbReference type="SUPFAM" id="SSF52540">
    <property type="entry name" value="P-loop containing nucleoside triphosphate hydrolases"/>
    <property type="match status" value="1"/>
</dbReference>
<protein>
    <recommendedName>
        <fullName evidence="2">ATPase domain-containing protein</fullName>
    </recommendedName>
</protein>
<evidence type="ECO:0000313" key="3">
    <source>
        <dbReference type="EMBL" id="ABO07897.1"/>
    </source>
</evidence>
<dbReference type="eggNOG" id="arCOG03408">
    <property type="taxonomic scope" value="Archaea"/>
</dbReference>
<dbReference type="HOGENOM" id="CLU_1607217_0_0_2"/>
<dbReference type="GO" id="GO:0005524">
    <property type="term" value="F:ATP binding"/>
    <property type="evidence" value="ECO:0007669"/>
    <property type="project" value="InterPro"/>
</dbReference>
<proteinExistence type="predicted"/>
<evidence type="ECO:0000313" key="4">
    <source>
        <dbReference type="Proteomes" id="UP000001431"/>
    </source>
</evidence>
<accession>A3MTD0</accession>
<keyword evidence="4" id="KW-1185">Reference proteome</keyword>
<sequence>MWIGIALAQIKEFGERGTFPVYVVYGPEGCGKTAFLKQAKAVLEEEFGYHVIYASPLADDAKEILYTPSIREIVEEVLKAPPDPRLKLVDVVVAIVKRVVRKVRRPKIAVLMDDVFQAVGLDEAERYTKTLLNLIEHPPEKYEKSSSSSPPARALHGSAWDGTAG</sequence>
<evidence type="ECO:0000256" key="1">
    <source>
        <dbReference type="SAM" id="MobiDB-lite"/>
    </source>
</evidence>
<dbReference type="EMBL" id="CP000561">
    <property type="protein sequence ID" value="ABO07897.1"/>
    <property type="molecule type" value="Genomic_DNA"/>
</dbReference>
<organism evidence="3 4">
    <name type="scientific">Pyrobaculum calidifontis (strain DSM 21063 / JCM 11548 / VA1)</name>
    <dbReference type="NCBI Taxonomy" id="410359"/>
    <lineage>
        <taxon>Archaea</taxon>
        <taxon>Thermoproteota</taxon>
        <taxon>Thermoprotei</taxon>
        <taxon>Thermoproteales</taxon>
        <taxon>Thermoproteaceae</taxon>
        <taxon>Pyrobaculum</taxon>
    </lineage>
</organism>
<dbReference type="Gene3D" id="3.40.50.300">
    <property type="entry name" value="P-loop containing nucleotide triphosphate hydrolases"/>
    <property type="match status" value="1"/>
</dbReference>
<dbReference type="InterPro" id="IPR027417">
    <property type="entry name" value="P-loop_NTPase"/>
</dbReference>
<dbReference type="Pfam" id="PF01637">
    <property type="entry name" value="ATPase_2"/>
    <property type="match status" value="1"/>
</dbReference>